<comment type="caution">
    <text evidence="8">The sequence shown here is derived from an EMBL/GenBank/DDBJ whole genome shotgun (WGS) entry which is preliminary data.</text>
</comment>
<dbReference type="eggNOG" id="COG1874">
    <property type="taxonomic scope" value="Bacteria"/>
</dbReference>
<reference evidence="8 9" key="1">
    <citation type="submission" date="2011-10" db="EMBL/GenBank/DDBJ databases">
        <title>The Genome Sequence of Actinomyces graevenitzii C83.</title>
        <authorList>
            <consortium name="The Broad Institute Genome Sequencing Platform"/>
            <consortium name="The Broad Institute Genome Sequencing Center for Infectious Disease"/>
            <person name="Earl A."/>
            <person name="Ward D."/>
            <person name="Feldgarden M."/>
            <person name="Gevers D."/>
            <person name="Sibley C.D."/>
            <person name="Field T.R."/>
            <person name="Grinwis M."/>
            <person name="Eshaghurshan C.S."/>
            <person name="Surette M.G."/>
            <person name="Young S.K."/>
            <person name="Zeng Q."/>
            <person name="Gargeya S."/>
            <person name="Fitzgerald M."/>
            <person name="Haas B."/>
            <person name="Abouelleil A."/>
            <person name="Alvarado L."/>
            <person name="Arachchi H.M."/>
            <person name="Berlin A."/>
            <person name="Brown A."/>
            <person name="Chapman S.B."/>
            <person name="Chen Z."/>
            <person name="Dunbar C."/>
            <person name="Freedman E."/>
            <person name="Gearin G."/>
            <person name="Goldberg J."/>
            <person name="Griggs A."/>
            <person name="Gujja S."/>
            <person name="Heiman D."/>
            <person name="Howarth C."/>
            <person name="Larson L."/>
            <person name="Lui A."/>
            <person name="MacDonald P.J.P."/>
            <person name="Montmayeur A."/>
            <person name="Murphy C."/>
            <person name="Neiman D."/>
            <person name="Pearson M."/>
            <person name="Priest M."/>
            <person name="Roberts A."/>
            <person name="Saif S."/>
            <person name="Shea T."/>
            <person name="Shenoy N."/>
            <person name="Sisk P."/>
            <person name="Stolte C."/>
            <person name="Sykes S."/>
            <person name="Wortman J."/>
            <person name="Nusbaum C."/>
            <person name="Birren B."/>
        </authorList>
    </citation>
    <scope>NUCLEOTIDE SEQUENCE [LARGE SCALE GENOMIC DNA]</scope>
    <source>
        <strain evidence="8 9">C83</strain>
    </source>
</reference>
<sequence length="768" mass="83599">MDASTLNLGGALAYGADYNPEQFDDATFERDLELMRQAQVNMVSLGIFSWTRLEPSEGNYRLDWLEQIIDRLWQAGISVDLATATASPPAWLGRHYPDTLPVRADGTVYSWGSRQQYCPSSYRFRAAANALTARLVEHFAAHPAVAAWHVSNEYGCHIRECFCQQCAQAWRDWLKKRYCCLDALNRAWGTNFWSQFYTDWEQVIPPRITPSFANPNQMLDWRRFSNHTLKSAYLSEAALIRAGLAKAGRDVPVTTNFMDAFEALDYFDWAKDIDLVTNDSYPDPADPRAGHQLAFTGDLMRGLGDGRPWLLMEQAPGAVQWRARNAVKAPGEYLLWSLAHVAHGADGVMQFQWRQSVAGAETFHGAMVPHSGTQSMQWRQTVELGQVLKRLAPVVGQRSQAQVAIMLDWPSMWAQNAAIGPDEATHGLQIPPLSAPAGSALRAAQAWHASCFEAGYAVDIVQVDADLDDYSLIVVPEIFMTYPQLAQRLNQAARGGAQVVITARTGVVDQSGHAVVGGYLSQGPSADYPTTSGNHLACAHHATPEEAPATSVAMSQGEQEEAPAATMSLAELTGVRVLDQIPVLAAPVSAWNWEGEPDSSQPLAQAVAKGLNRNLQFTLDAHGPLARLLARNENAPLVAYGWSENLAINDDVEILASYANGRLTGQGAITRRPQGAGAAWYISCDLTPAARAHLLKLAGAYARLRPVFAHPLPAGVSAQRRGNCLFLLNFAATSAEIAGVVGYDLVGANQVTGHLVLPPRSGAVIQMA</sequence>
<evidence type="ECO:0000313" key="8">
    <source>
        <dbReference type="EMBL" id="EHM87715.1"/>
    </source>
</evidence>
<evidence type="ECO:0000256" key="4">
    <source>
        <dbReference type="ARBA" id="ARBA00022801"/>
    </source>
</evidence>
<organism evidence="8 9">
    <name type="scientific">Actinomyces graevenitzii C83</name>
    <dbReference type="NCBI Taxonomy" id="435830"/>
    <lineage>
        <taxon>Bacteria</taxon>
        <taxon>Bacillati</taxon>
        <taxon>Actinomycetota</taxon>
        <taxon>Actinomycetes</taxon>
        <taxon>Actinomycetales</taxon>
        <taxon>Actinomycetaceae</taxon>
        <taxon>Actinomyces</taxon>
    </lineage>
</organism>
<evidence type="ECO:0000256" key="1">
    <source>
        <dbReference type="ARBA" id="ARBA00001412"/>
    </source>
</evidence>
<dbReference type="EMBL" id="ACRN01000011">
    <property type="protein sequence ID" value="EHM87715.1"/>
    <property type="molecule type" value="Genomic_DNA"/>
</dbReference>
<dbReference type="RefSeq" id="WP_005986918.1">
    <property type="nucleotide sequence ID" value="NZ_JH470338.1"/>
</dbReference>
<feature type="domain" description="Beta-galactosidase trimerisation" evidence="7">
    <location>
        <begin position="639"/>
        <end position="703"/>
    </location>
</feature>
<dbReference type="EC" id="3.2.1.23" evidence="3"/>
<feature type="domain" description="Beta-galactosidase trimerisation" evidence="7">
    <location>
        <begin position="401"/>
        <end position="521"/>
    </location>
</feature>
<dbReference type="AlphaFoldDB" id="G9PGM8"/>
<comment type="catalytic activity">
    <reaction evidence="1">
        <text>Hydrolysis of terminal non-reducing beta-D-galactose residues in beta-D-galactosides.</text>
        <dbReference type="EC" id="3.2.1.23"/>
    </reaction>
</comment>
<dbReference type="InterPro" id="IPR003476">
    <property type="entry name" value="Glyco_hydro_42"/>
</dbReference>
<dbReference type="Pfam" id="PF02449">
    <property type="entry name" value="Glyco_hydro_42"/>
    <property type="match status" value="1"/>
</dbReference>
<dbReference type="GO" id="GO:0004565">
    <property type="term" value="F:beta-galactosidase activity"/>
    <property type="evidence" value="ECO:0007669"/>
    <property type="project" value="UniProtKB-EC"/>
</dbReference>
<feature type="domain" description="Glycoside hydrolase family 42 N-terminal" evidence="6">
    <location>
        <begin position="17"/>
        <end position="390"/>
    </location>
</feature>
<dbReference type="CDD" id="cd03143">
    <property type="entry name" value="A4_beta-galactosidase_middle_domain"/>
    <property type="match status" value="1"/>
</dbReference>
<keyword evidence="5" id="KW-0326">Glycosidase</keyword>
<evidence type="ECO:0000256" key="5">
    <source>
        <dbReference type="ARBA" id="ARBA00023295"/>
    </source>
</evidence>
<evidence type="ECO:0000256" key="3">
    <source>
        <dbReference type="ARBA" id="ARBA00012756"/>
    </source>
</evidence>
<dbReference type="PATRIC" id="fig|435830.3.peg.1351"/>
<dbReference type="GO" id="GO:0005975">
    <property type="term" value="P:carbohydrate metabolic process"/>
    <property type="evidence" value="ECO:0007669"/>
    <property type="project" value="InterPro"/>
</dbReference>
<accession>G9PGM8</accession>
<dbReference type="GO" id="GO:0009341">
    <property type="term" value="C:beta-galactosidase complex"/>
    <property type="evidence" value="ECO:0007669"/>
    <property type="project" value="InterPro"/>
</dbReference>
<dbReference type="Proteomes" id="UP000003822">
    <property type="component" value="Unassembled WGS sequence"/>
</dbReference>
<dbReference type="InterPro" id="IPR017853">
    <property type="entry name" value="GH"/>
</dbReference>
<dbReference type="STRING" id="435830.HMPREF0045_01402"/>
<dbReference type="Gene3D" id="3.40.50.880">
    <property type="match status" value="1"/>
</dbReference>
<dbReference type="InterPro" id="IPR013529">
    <property type="entry name" value="Glyco_hydro_42_N"/>
</dbReference>
<dbReference type="InterPro" id="IPR013738">
    <property type="entry name" value="Beta_galactosidase_Trimer"/>
</dbReference>
<dbReference type="PANTHER" id="PTHR36447">
    <property type="entry name" value="BETA-GALACTOSIDASE GANA"/>
    <property type="match status" value="1"/>
</dbReference>
<dbReference type="SUPFAM" id="SSF52317">
    <property type="entry name" value="Class I glutamine amidotransferase-like"/>
    <property type="match status" value="1"/>
</dbReference>
<dbReference type="Gene3D" id="3.20.20.80">
    <property type="entry name" value="Glycosidases"/>
    <property type="match status" value="1"/>
</dbReference>
<proteinExistence type="inferred from homology"/>
<dbReference type="HOGENOM" id="CLU_012430_1_1_11"/>
<dbReference type="InterPro" id="IPR029062">
    <property type="entry name" value="Class_I_gatase-like"/>
</dbReference>
<evidence type="ECO:0000259" key="7">
    <source>
        <dbReference type="Pfam" id="PF08532"/>
    </source>
</evidence>
<dbReference type="Pfam" id="PF08532">
    <property type="entry name" value="Glyco_hydro_42M"/>
    <property type="match status" value="2"/>
</dbReference>
<gene>
    <name evidence="8" type="ORF">HMPREF0045_01402</name>
</gene>
<evidence type="ECO:0000259" key="6">
    <source>
        <dbReference type="Pfam" id="PF02449"/>
    </source>
</evidence>
<keyword evidence="4" id="KW-0378">Hydrolase</keyword>
<name>G9PGM8_9ACTO</name>
<comment type="similarity">
    <text evidence="2">Belongs to the glycosyl hydrolase 42 family.</text>
</comment>
<evidence type="ECO:0000256" key="2">
    <source>
        <dbReference type="ARBA" id="ARBA00005940"/>
    </source>
</evidence>
<dbReference type="PANTHER" id="PTHR36447:SF1">
    <property type="entry name" value="BETA-GALACTOSIDASE GANA"/>
    <property type="match status" value="1"/>
</dbReference>
<keyword evidence="9" id="KW-1185">Reference proteome</keyword>
<dbReference type="OrthoDB" id="9800974at2"/>
<protein>
    <recommendedName>
        <fullName evidence="3">beta-galactosidase</fullName>
        <ecNumber evidence="3">3.2.1.23</ecNumber>
    </recommendedName>
</protein>
<dbReference type="SUPFAM" id="SSF51445">
    <property type="entry name" value="(Trans)glycosidases"/>
    <property type="match status" value="1"/>
</dbReference>
<evidence type="ECO:0000313" key="9">
    <source>
        <dbReference type="Proteomes" id="UP000003822"/>
    </source>
</evidence>